<dbReference type="PANTHER" id="PTHR43808">
    <property type="entry name" value="ACETYLORNITHINE DEACETYLASE"/>
    <property type="match status" value="1"/>
</dbReference>
<dbReference type="EMBL" id="CABFOC020000002">
    <property type="protein sequence ID" value="CAH0038742.1"/>
    <property type="molecule type" value="Genomic_DNA"/>
</dbReference>
<dbReference type="GO" id="GO:0046872">
    <property type="term" value="F:metal ion binding"/>
    <property type="evidence" value="ECO:0007669"/>
    <property type="project" value="UniProtKB-KW"/>
</dbReference>
<dbReference type="Pfam" id="PF01546">
    <property type="entry name" value="Peptidase_M20"/>
    <property type="match status" value="1"/>
</dbReference>
<dbReference type="GO" id="GO:0016787">
    <property type="term" value="F:hydrolase activity"/>
    <property type="evidence" value="ECO:0007669"/>
    <property type="project" value="UniProtKB-KW"/>
</dbReference>
<evidence type="ECO:0000256" key="3">
    <source>
        <dbReference type="ARBA" id="ARBA00022801"/>
    </source>
</evidence>
<dbReference type="InterPro" id="IPR002933">
    <property type="entry name" value="Peptidase_M20"/>
</dbReference>
<comment type="caution">
    <text evidence="5">The sequence shown here is derived from an EMBL/GenBank/DDBJ whole genome shotgun (WGS) entry which is preliminary data.</text>
</comment>
<evidence type="ECO:0000259" key="4">
    <source>
        <dbReference type="Pfam" id="PF07687"/>
    </source>
</evidence>
<keyword evidence="6" id="KW-1185">Reference proteome</keyword>
<dbReference type="Gene3D" id="3.30.70.360">
    <property type="match status" value="1"/>
</dbReference>
<dbReference type="AlphaFoldDB" id="A0A9N9YVG0"/>
<sequence>MSAKSSLVEAIESDRDSQTQLLQRFIQAASPNPPGDTEVAAAVLGEYLATKNIPYTLVTPQAGKPNLVAEFQGGRGDGPRVVLNGHIDVFPVGDPDAGWTRDPWSGDIEGDRIHGRGVVDMKSGTASLIVAYAHLYARREHLKGSVSFCAVSDEETGGRWGTKYLIENDPERRKGDLMLSAEPSGKTIRFSEKGTLRLSGSVRTKGAHGAYLNLSKGAIRETVGFVHKVIDQVESMDFEMPSEIAAHMANPEVLAVVDKVMGKDTSTIIARPTVNIGTIGGGLKVNMIPDTCLFELDIRLPIGLVAEDVMAVIDSIILQHENATIEIKVQEAASNPPSYSHLSHPMVRLLAKNADSLEPGDRTTAIPSMGATDCKHYRYASVPAFVYGCSPFGTTNHSNPAPFSE</sequence>
<reference evidence="6" key="1">
    <citation type="submission" date="2019-06" db="EMBL/GenBank/DDBJ databases">
        <authorList>
            <person name="Broberg M."/>
        </authorList>
    </citation>
    <scope>NUCLEOTIDE SEQUENCE [LARGE SCALE GENOMIC DNA]</scope>
</reference>
<dbReference type="Proteomes" id="UP000775872">
    <property type="component" value="Unassembled WGS sequence"/>
</dbReference>
<dbReference type="InterPro" id="IPR011650">
    <property type="entry name" value="Peptidase_M20_dimer"/>
</dbReference>
<dbReference type="PANTHER" id="PTHR43808:SF32">
    <property type="entry name" value="ARGE_DAPE-RELATED DEACYLASE"/>
    <property type="match status" value="1"/>
</dbReference>
<comment type="similarity">
    <text evidence="1">Belongs to the peptidase M20A family.</text>
</comment>
<keyword evidence="3" id="KW-0378">Hydrolase</keyword>
<name>A0A9N9YVG0_9HYPO</name>
<dbReference type="InterPro" id="IPR036264">
    <property type="entry name" value="Bact_exopeptidase_dim_dom"/>
</dbReference>
<accession>A0A9N9YVG0</accession>
<gene>
    <name evidence="5" type="ORF">CSOL1703_00003355</name>
</gene>
<dbReference type="Gene3D" id="3.40.630.10">
    <property type="entry name" value="Zn peptidases"/>
    <property type="match status" value="1"/>
</dbReference>
<reference evidence="5 6" key="2">
    <citation type="submission" date="2021-10" db="EMBL/GenBank/DDBJ databases">
        <authorList>
            <person name="Piombo E."/>
        </authorList>
    </citation>
    <scope>NUCLEOTIDE SEQUENCE [LARGE SCALE GENOMIC DNA]</scope>
</reference>
<evidence type="ECO:0000313" key="5">
    <source>
        <dbReference type="EMBL" id="CAH0038742.1"/>
    </source>
</evidence>
<keyword evidence="2" id="KW-0479">Metal-binding</keyword>
<evidence type="ECO:0000256" key="1">
    <source>
        <dbReference type="ARBA" id="ARBA00006247"/>
    </source>
</evidence>
<dbReference type="Pfam" id="PF07687">
    <property type="entry name" value="M20_dimer"/>
    <property type="match status" value="1"/>
</dbReference>
<dbReference type="OrthoDB" id="10059875at2759"/>
<dbReference type="SUPFAM" id="SSF53187">
    <property type="entry name" value="Zn-dependent exopeptidases"/>
    <property type="match status" value="1"/>
</dbReference>
<dbReference type="SUPFAM" id="SSF55031">
    <property type="entry name" value="Bacterial exopeptidase dimerisation domain"/>
    <property type="match status" value="1"/>
</dbReference>
<organism evidence="5 6">
    <name type="scientific">Clonostachys solani</name>
    <dbReference type="NCBI Taxonomy" id="160281"/>
    <lineage>
        <taxon>Eukaryota</taxon>
        <taxon>Fungi</taxon>
        <taxon>Dikarya</taxon>
        <taxon>Ascomycota</taxon>
        <taxon>Pezizomycotina</taxon>
        <taxon>Sordariomycetes</taxon>
        <taxon>Hypocreomycetidae</taxon>
        <taxon>Hypocreales</taxon>
        <taxon>Bionectriaceae</taxon>
        <taxon>Clonostachys</taxon>
    </lineage>
</organism>
<evidence type="ECO:0000256" key="2">
    <source>
        <dbReference type="ARBA" id="ARBA00022723"/>
    </source>
</evidence>
<proteinExistence type="inferred from homology"/>
<dbReference type="InterPro" id="IPR050072">
    <property type="entry name" value="Peptidase_M20A"/>
</dbReference>
<feature type="domain" description="Peptidase M20 dimerisation" evidence="4">
    <location>
        <begin position="192"/>
        <end position="320"/>
    </location>
</feature>
<protein>
    <recommendedName>
        <fullName evidence="4">Peptidase M20 dimerisation domain-containing protein</fullName>
    </recommendedName>
</protein>
<evidence type="ECO:0000313" key="6">
    <source>
        <dbReference type="Proteomes" id="UP000775872"/>
    </source>
</evidence>